<keyword evidence="3" id="KW-1185">Reference proteome</keyword>
<evidence type="ECO:0000313" key="2">
    <source>
        <dbReference type="EMBL" id="SPO23658.1"/>
    </source>
</evidence>
<protein>
    <submittedName>
        <fullName evidence="2">Uncharacterized protein</fullName>
    </submittedName>
</protein>
<accession>A0A5C3DZK5</accession>
<dbReference type="EMBL" id="OOIN01000006">
    <property type="protein sequence ID" value="SPO23658.1"/>
    <property type="molecule type" value="Genomic_DNA"/>
</dbReference>
<dbReference type="Proteomes" id="UP000324022">
    <property type="component" value="Unassembled WGS sequence"/>
</dbReference>
<sequence length="139" mass="15398">MVSLFATLCAAVLLAVLTVADSDKPDHPFYISSPNSKSVWHRKDHVFFEWRNPPNGEVALYLISAPTGPVAKDITVTKNAKSRFTGKTDGYCDPGDKHEPCARYNWIFDQDTPSGSYQALFDFNDGQSIYVSDAFSLVS</sequence>
<reference evidence="2 3" key="1">
    <citation type="submission" date="2018-03" db="EMBL/GenBank/DDBJ databases">
        <authorList>
            <person name="Guldener U."/>
        </authorList>
    </citation>
    <scope>NUCLEOTIDE SEQUENCE [LARGE SCALE GENOMIC DNA]</scope>
    <source>
        <strain evidence="2 3">NBRC100155</strain>
    </source>
</reference>
<evidence type="ECO:0000313" key="3">
    <source>
        <dbReference type="Proteomes" id="UP000324022"/>
    </source>
</evidence>
<organism evidence="2 3">
    <name type="scientific">Ustilago trichophora</name>
    <dbReference type="NCBI Taxonomy" id="86804"/>
    <lineage>
        <taxon>Eukaryota</taxon>
        <taxon>Fungi</taxon>
        <taxon>Dikarya</taxon>
        <taxon>Basidiomycota</taxon>
        <taxon>Ustilaginomycotina</taxon>
        <taxon>Ustilaginomycetes</taxon>
        <taxon>Ustilaginales</taxon>
        <taxon>Ustilaginaceae</taxon>
        <taxon>Ustilago</taxon>
    </lineage>
</organism>
<proteinExistence type="predicted"/>
<keyword evidence="1" id="KW-0732">Signal</keyword>
<gene>
    <name evidence="2" type="ORF">UTRI_10125</name>
</gene>
<feature type="signal peptide" evidence="1">
    <location>
        <begin position="1"/>
        <end position="22"/>
    </location>
</feature>
<dbReference type="AlphaFoldDB" id="A0A5C3DZK5"/>
<evidence type="ECO:0000256" key="1">
    <source>
        <dbReference type="SAM" id="SignalP"/>
    </source>
</evidence>
<name>A0A5C3DZK5_9BASI</name>
<feature type="chain" id="PRO_5023104920" evidence="1">
    <location>
        <begin position="23"/>
        <end position="139"/>
    </location>
</feature>